<evidence type="ECO:0000256" key="1">
    <source>
        <dbReference type="SAM" id="MobiDB-lite"/>
    </source>
</evidence>
<dbReference type="Proteomes" id="UP000246073">
    <property type="component" value="Unassembled WGS sequence"/>
</dbReference>
<proteinExistence type="predicted"/>
<protein>
    <submittedName>
        <fullName evidence="3">Uncharacterized protein</fullName>
    </submittedName>
</protein>
<name>A0A2P9HM99_9HYPH</name>
<sequence>MKNTVSQFVTLAFSTAMASGAFAQEKSAPGLPGVEPQKPLVSAPPPAPEPDGTPAGSWKNFRVGNTDVSVSGDIIIDVGTGRGGSRHR</sequence>
<reference evidence="4" key="1">
    <citation type="submission" date="2017-12" db="EMBL/GenBank/DDBJ databases">
        <authorList>
            <person name="Diaz M."/>
        </authorList>
    </citation>
    <scope>NUCLEOTIDE SEQUENCE [LARGE SCALE GENOMIC DNA]</scope>
    <source>
        <strain evidence="4">FI11154</strain>
    </source>
</reference>
<evidence type="ECO:0000313" key="3">
    <source>
        <dbReference type="EMBL" id="SPL65235.1"/>
    </source>
</evidence>
<organism evidence="3 4">
    <name type="scientific">Ochrobactrum soli</name>
    <dbReference type="NCBI Taxonomy" id="2448455"/>
    <lineage>
        <taxon>Bacteria</taxon>
        <taxon>Pseudomonadati</taxon>
        <taxon>Pseudomonadota</taxon>
        <taxon>Alphaproteobacteria</taxon>
        <taxon>Hyphomicrobiales</taxon>
        <taxon>Brucellaceae</taxon>
        <taxon>Brucella/Ochrobactrum group</taxon>
        <taxon>Ochrobactrum</taxon>
    </lineage>
</organism>
<accession>A0A2P9HM99</accession>
<evidence type="ECO:0000256" key="2">
    <source>
        <dbReference type="SAM" id="SignalP"/>
    </source>
</evidence>
<feature type="region of interest" description="Disordered" evidence="1">
    <location>
        <begin position="26"/>
        <end position="65"/>
    </location>
</feature>
<gene>
    <name evidence="3" type="ORF">OHAE_1102</name>
</gene>
<keyword evidence="2" id="KW-0732">Signal</keyword>
<feature type="chain" id="PRO_5015126718" evidence="2">
    <location>
        <begin position="24"/>
        <end position="88"/>
    </location>
</feature>
<dbReference type="EMBL" id="OOFM01000005">
    <property type="protein sequence ID" value="SPL65235.1"/>
    <property type="molecule type" value="Genomic_DNA"/>
</dbReference>
<evidence type="ECO:0000313" key="4">
    <source>
        <dbReference type="Proteomes" id="UP000246073"/>
    </source>
</evidence>
<feature type="signal peptide" evidence="2">
    <location>
        <begin position="1"/>
        <end position="23"/>
    </location>
</feature>
<feature type="compositionally biased region" description="Pro residues" evidence="1">
    <location>
        <begin position="42"/>
        <end position="51"/>
    </location>
</feature>
<dbReference type="AlphaFoldDB" id="A0A2P9HM99"/>